<dbReference type="EMBL" id="CP036455">
    <property type="protein sequence ID" value="QBI55992.1"/>
    <property type="molecule type" value="Genomic_DNA"/>
</dbReference>
<gene>
    <name evidence="6" type="primary">ybhF</name>
    <name evidence="6" type="ORF">EKD16_21180</name>
</gene>
<protein>
    <submittedName>
        <fullName evidence="6">Putative ABC transporter ATP-binding protein YbhF</fullName>
    </submittedName>
</protein>
<dbReference type="Proteomes" id="UP000292235">
    <property type="component" value="Chromosome"/>
</dbReference>
<dbReference type="GO" id="GO:0016887">
    <property type="term" value="F:ATP hydrolysis activity"/>
    <property type="evidence" value="ECO:0007669"/>
    <property type="project" value="InterPro"/>
</dbReference>
<dbReference type="Pfam" id="PF00005">
    <property type="entry name" value="ABC_tran"/>
    <property type="match status" value="1"/>
</dbReference>
<dbReference type="InterPro" id="IPR003439">
    <property type="entry name" value="ABC_transporter-like_ATP-bd"/>
</dbReference>
<comment type="similarity">
    <text evidence="1">Belongs to the ABC transporter superfamily.</text>
</comment>
<dbReference type="PANTHER" id="PTHR43335">
    <property type="entry name" value="ABC TRANSPORTER, ATP-BINDING PROTEIN"/>
    <property type="match status" value="1"/>
</dbReference>
<organism evidence="6 7">
    <name type="scientific">Streptomonospora litoralis</name>
    <dbReference type="NCBI Taxonomy" id="2498135"/>
    <lineage>
        <taxon>Bacteria</taxon>
        <taxon>Bacillati</taxon>
        <taxon>Actinomycetota</taxon>
        <taxon>Actinomycetes</taxon>
        <taxon>Streptosporangiales</taxon>
        <taxon>Nocardiopsidaceae</taxon>
        <taxon>Streptomonospora</taxon>
    </lineage>
</organism>
<feature type="domain" description="ABC transporter" evidence="5">
    <location>
        <begin position="6"/>
        <end position="233"/>
    </location>
</feature>
<reference evidence="6 7" key="1">
    <citation type="submission" date="2019-02" db="EMBL/GenBank/DDBJ databases">
        <authorList>
            <person name="Khodamoradi S."/>
            <person name="Hahnke R.L."/>
            <person name="Kaempfer P."/>
            <person name="Schumann P."/>
            <person name="Rohde M."/>
            <person name="Steinert M."/>
            <person name="Luzhetskyy A."/>
            <person name="Wink J."/>
            <person name="Ruckert C."/>
        </authorList>
    </citation>
    <scope>NUCLEOTIDE SEQUENCE [LARGE SCALE GENOMIC DNA]</scope>
    <source>
        <strain evidence="6 7">M2</strain>
    </source>
</reference>
<dbReference type="InterPro" id="IPR025302">
    <property type="entry name" value="DrrA1/2-like_C"/>
</dbReference>
<name>A0A4V0ZK74_9ACTN</name>
<accession>A0A4V0ZK74</accession>
<evidence type="ECO:0000256" key="1">
    <source>
        <dbReference type="ARBA" id="ARBA00005417"/>
    </source>
</evidence>
<dbReference type="PROSITE" id="PS50893">
    <property type="entry name" value="ABC_TRANSPORTER_2"/>
    <property type="match status" value="1"/>
</dbReference>
<evidence type="ECO:0000313" key="7">
    <source>
        <dbReference type="Proteomes" id="UP000292235"/>
    </source>
</evidence>
<evidence type="ECO:0000313" key="6">
    <source>
        <dbReference type="EMBL" id="QBI55992.1"/>
    </source>
</evidence>
<dbReference type="InterPro" id="IPR003593">
    <property type="entry name" value="AAA+_ATPase"/>
</dbReference>
<keyword evidence="7" id="KW-1185">Reference proteome</keyword>
<evidence type="ECO:0000259" key="5">
    <source>
        <dbReference type="PROSITE" id="PS50893"/>
    </source>
</evidence>
<keyword evidence="3" id="KW-0547">Nucleotide-binding</keyword>
<dbReference type="InterPro" id="IPR017871">
    <property type="entry name" value="ABC_transporter-like_CS"/>
</dbReference>
<dbReference type="GO" id="GO:0005524">
    <property type="term" value="F:ATP binding"/>
    <property type="evidence" value="ECO:0007669"/>
    <property type="project" value="UniProtKB-KW"/>
</dbReference>
<dbReference type="PANTHER" id="PTHR43335:SF4">
    <property type="entry name" value="ABC TRANSPORTER, ATP-BINDING PROTEIN"/>
    <property type="match status" value="1"/>
</dbReference>
<evidence type="ECO:0000256" key="2">
    <source>
        <dbReference type="ARBA" id="ARBA00022448"/>
    </source>
</evidence>
<keyword evidence="4 6" id="KW-0067">ATP-binding</keyword>
<evidence type="ECO:0000256" key="4">
    <source>
        <dbReference type="ARBA" id="ARBA00022840"/>
    </source>
</evidence>
<dbReference type="RefSeq" id="WP_131100543.1">
    <property type="nucleotide sequence ID" value="NZ_CP036455.1"/>
</dbReference>
<evidence type="ECO:0000256" key="3">
    <source>
        <dbReference type="ARBA" id="ARBA00022741"/>
    </source>
</evidence>
<dbReference type="InterPro" id="IPR027417">
    <property type="entry name" value="P-loop_NTPase"/>
</dbReference>
<dbReference type="Pfam" id="PF13732">
    <property type="entry name" value="DrrA1-3_C"/>
    <property type="match status" value="1"/>
</dbReference>
<dbReference type="KEGG" id="strr:EKD16_21180"/>
<dbReference type="Gene3D" id="3.40.50.300">
    <property type="entry name" value="P-loop containing nucleotide triphosphate hydrolases"/>
    <property type="match status" value="1"/>
</dbReference>
<proteinExistence type="inferred from homology"/>
<dbReference type="PROSITE" id="PS00211">
    <property type="entry name" value="ABC_TRANSPORTER_1"/>
    <property type="match status" value="1"/>
</dbReference>
<dbReference type="AlphaFoldDB" id="A0A4V0ZK74"/>
<dbReference type="SMART" id="SM00382">
    <property type="entry name" value="AAA"/>
    <property type="match status" value="1"/>
</dbReference>
<dbReference type="SUPFAM" id="SSF52540">
    <property type="entry name" value="P-loop containing nucleoside triphosphate hydrolases"/>
    <property type="match status" value="1"/>
</dbReference>
<dbReference type="OrthoDB" id="9804819at2"/>
<sequence length="303" mass="32763">MGGKDLQIDRVSKRYGDVHALREMTFDVGEGGIFGFVGGNGAGKTTTMRIILGVLAADSGEVRWRGEPIGLETRRDIGYMPEERGLYPKMGVRDQLMYLARLHGIRKRAAGAAADEWLERFGLTERRRDELDDLSLGNQQKVQLAAALIHDPEVLVLDEPFSGLDPMAVDVMSEVLRKKAAAGVPVIFSSHQLDLVERLCDRVGIVRAGSMVACGPVGELRDGSRRRFEIEIAGGPTGWADELDGVSVLGASGDRVRVELAPGADEQAVLAAAMRSGPVGEFVPLRPTLAELFRTAVNGEESE</sequence>
<keyword evidence="2" id="KW-0813">Transport</keyword>